<protein>
    <submittedName>
        <fullName evidence="2">CLUMA_CG001981, isoform A</fullName>
    </submittedName>
</protein>
<dbReference type="AlphaFoldDB" id="A0A1J1HJG8"/>
<evidence type="ECO:0000256" key="1">
    <source>
        <dbReference type="SAM" id="Phobius"/>
    </source>
</evidence>
<evidence type="ECO:0000313" key="2">
    <source>
        <dbReference type="EMBL" id="CRK88200.1"/>
    </source>
</evidence>
<sequence length="241" mass="27748">MHSAVKYLSQCATIFQLFGHQYFSVKNLSDENLNRQPTIGYKIYFTLLFSLLVILSTIMVALLSADYKVDKITAKVIFSAAVTHSMLACLILIIVMSFVQSFTTTSKLINYHIEVLITLMSQTDKNLIQVSIINKKSLNPRLKLYGKINYLKTIYDILYENSMLVNECFGTTILVVIINMINNFIACINNFECDRYQEIDYITNELLKRFYLQLIYQPIRFTTGGFYTINLGLLTSALYHI</sequence>
<dbReference type="Proteomes" id="UP000183832">
    <property type="component" value="Unassembled WGS sequence"/>
</dbReference>
<feature type="transmembrane region" description="Helical" evidence="1">
    <location>
        <begin position="76"/>
        <end position="99"/>
    </location>
</feature>
<feature type="transmembrane region" description="Helical" evidence="1">
    <location>
        <begin position="43"/>
        <end position="64"/>
    </location>
</feature>
<keyword evidence="1" id="KW-0812">Transmembrane</keyword>
<accession>A0A1J1HJG8</accession>
<organism evidence="2 3">
    <name type="scientific">Clunio marinus</name>
    <dbReference type="NCBI Taxonomy" id="568069"/>
    <lineage>
        <taxon>Eukaryota</taxon>
        <taxon>Metazoa</taxon>
        <taxon>Ecdysozoa</taxon>
        <taxon>Arthropoda</taxon>
        <taxon>Hexapoda</taxon>
        <taxon>Insecta</taxon>
        <taxon>Pterygota</taxon>
        <taxon>Neoptera</taxon>
        <taxon>Endopterygota</taxon>
        <taxon>Diptera</taxon>
        <taxon>Nematocera</taxon>
        <taxon>Chironomoidea</taxon>
        <taxon>Chironomidae</taxon>
        <taxon>Clunio</taxon>
    </lineage>
</organism>
<keyword evidence="1" id="KW-1133">Transmembrane helix</keyword>
<proteinExistence type="predicted"/>
<dbReference type="EMBL" id="CVRI01000006">
    <property type="protein sequence ID" value="CRK88200.1"/>
    <property type="molecule type" value="Genomic_DNA"/>
</dbReference>
<keyword evidence="3" id="KW-1185">Reference proteome</keyword>
<keyword evidence="1" id="KW-0472">Membrane</keyword>
<gene>
    <name evidence="2" type="ORF">CLUMA_CG001981</name>
</gene>
<name>A0A1J1HJG8_9DIPT</name>
<reference evidence="2 3" key="1">
    <citation type="submission" date="2015-04" db="EMBL/GenBank/DDBJ databases">
        <authorList>
            <person name="Syromyatnikov M.Y."/>
            <person name="Popov V.N."/>
        </authorList>
    </citation>
    <scope>NUCLEOTIDE SEQUENCE [LARGE SCALE GENOMIC DNA]</scope>
</reference>
<evidence type="ECO:0000313" key="3">
    <source>
        <dbReference type="Proteomes" id="UP000183832"/>
    </source>
</evidence>